<dbReference type="SUPFAM" id="SSF55781">
    <property type="entry name" value="GAF domain-like"/>
    <property type="match status" value="1"/>
</dbReference>
<dbReference type="Pfam" id="PF01590">
    <property type="entry name" value="GAF"/>
    <property type="match status" value="1"/>
</dbReference>
<sequence>MIFKRIEMNAIEKQYIDLNILLKWQEKIDLLEDLLKVSAILIMKLHPHELEVLVSSQNENNPYLIGDRGELSIGSYCDSVVAGKTKVHIKDAAEDDLWKDKMTYNSGMSCYLGMPICYPNEELFGTLCVLNKECREFDDLDHKLVDHFKESIESDLVIDEQNNIIRNSSIS</sequence>
<dbReference type="Proteomes" id="UP000462449">
    <property type="component" value="Unassembled WGS sequence"/>
</dbReference>
<evidence type="ECO:0000313" key="3">
    <source>
        <dbReference type="EMBL" id="MVB08176.1"/>
    </source>
</evidence>
<proteinExistence type="predicted"/>
<gene>
    <name evidence="3" type="ORF">DWB62_014215</name>
    <name evidence="2" type="ORF">GNY23_14215</name>
</gene>
<dbReference type="EMBL" id="QTZN02000036">
    <property type="protein sequence ID" value="MVB08176.1"/>
    <property type="molecule type" value="Genomic_DNA"/>
</dbReference>
<organism evidence="2 5">
    <name type="scientific">Labilibaculum euxinus</name>
    <dbReference type="NCBI Taxonomy" id="2686357"/>
    <lineage>
        <taxon>Bacteria</taxon>
        <taxon>Pseudomonadati</taxon>
        <taxon>Bacteroidota</taxon>
        <taxon>Bacteroidia</taxon>
        <taxon>Marinilabiliales</taxon>
        <taxon>Marinifilaceae</taxon>
        <taxon>Labilibaculum</taxon>
    </lineage>
</organism>
<evidence type="ECO:0000313" key="5">
    <source>
        <dbReference type="Proteomes" id="UP000462449"/>
    </source>
</evidence>
<accession>A0A425Y967</accession>
<dbReference type="Proteomes" id="UP000285951">
    <property type="component" value="Unassembled WGS sequence"/>
</dbReference>
<dbReference type="EMBL" id="WOTW01000036">
    <property type="protein sequence ID" value="MUP38971.1"/>
    <property type="molecule type" value="Genomic_DNA"/>
</dbReference>
<comment type="caution">
    <text evidence="2">The sequence shown here is derived from an EMBL/GenBank/DDBJ whole genome shotgun (WGS) entry which is preliminary data.</text>
</comment>
<keyword evidence="4" id="KW-1185">Reference proteome</keyword>
<dbReference type="OrthoDB" id="1120027at2"/>
<dbReference type="Gene3D" id="3.30.450.40">
    <property type="match status" value="1"/>
</dbReference>
<evidence type="ECO:0000313" key="4">
    <source>
        <dbReference type="Proteomes" id="UP000285951"/>
    </source>
</evidence>
<feature type="domain" description="GAF" evidence="1">
    <location>
        <begin position="29"/>
        <end position="147"/>
    </location>
</feature>
<dbReference type="InterPro" id="IPR003018">
    <property type="entry name" value="GAF"/>
</dbReference>
<protein>
    <submittedName>
        <fullName evidence="2">GAF domain-containing protein</fullName>
    </submittedName>
</protein>
<dbReference type="AlphaFoldDB" id="A0A425Y967"/>
<dbReference type="InterPro" id="IPR029016">
    <property type="entry name" value="GAF-like_dom_sf"/>
</dbReference>
<reference evidence="3 4" key="1">
    <citation type="submission" date="2019-11" db="EMBL/GenBank/DDBJ databases">
        <title>Draft genome sequence of Labilibaculum sp. strain SYP isolated from Black Sea.</title>
        <authorList>
            <person name="Yadav S."/>
            <person name="Villanueva L."/>
        </authorList>
    </citation>
    <scope>NUCLEOTIDE SEQUENCE [LARGE SCALE GENOMIC DNA]</scope>
    <source>
        <strain evidence="3 4">44</strain>
    </source>
</reference>
<reference evidence="2 5" key="2">
    <citation type="submission" date="2019-12" db="EMBL/GenBank/DDBJ databases">
        <title>Draft genome sequence of Labilibaculum sp. strain 44 isolated from deep waters of Black Sea.</title>
        <authorList>
            <person name="Yadav S."/>
            <person name="Villanueva L."/>
        </authorList>
    </citation>
    <scope>NUCLEOTIDE SEQUENCE [LARGE SCALE GENOMIC DNA]</scope>
    <source>
        <strain evidence="2 5">44</strain>
    </source>
</reference>
<evidence type="ECO:0000313" key="2">
    <source>
        <dbReference type="EMBL" id="MUP38971.1"/>
    </source>
</evidence>
<evidence type="ECO:0000259" key="1">
    <source>
        <dbReference type="Pfam" id="PF01590"/>
    </source>
</evidence>
<name>A0A425Y967_9BACT</name>